<evidence type="ECO:0000313" key="1">
    <source>
        <dbReference type="EMBL" id="HDR52233.1"/>
    </source>
</evidence>
<dbReference type="Proteomes" id="UP000886047">
    <property type="component" value="Unassembled WGS sequence"/>
</dbReference>
<dbReference type="InterPro" id="IPR011990">
    <property type="entry name" value="TPR-like_helical_dom_sf"/>
</dbReference>
<gene>
    <name evidence="1" type="ORF">ENN90_11540</name>
</gene>
<dbReference type="AlphaFoldDB" id="A0A831LRJ1"/>
<dbReference type="EMBL" id="DSDK01000639">
    <property type="protein sequence ID" value="HDR52233.1"/>
    <property type="molecule type" value="Genomic_DNA"/>
</dbReference>
<proteinExistence type="predicted"/>
<keyword evidence="1" id="KW-0449">Lipoprotein</keyword>
<dbReference type="Pfam" id="PF12771">
    <property type="entry name" value="SusD-like_2"/>
    <property type="match status" value="1"/>
</dbReference>
<protein>
    <submittedName>
        <fullName evidence="1">SusD/RagB family nutrient-binding outer membrane lipoprotein</fullName>
    </submittedName>
</protein>
<dbReference type="InterPro" id="IPR041662">
    <property type="entry name" value="SusD-like_2"/>
</dbReference>
<organism evidence="1">
    <name type="scientific">Mariniphaga anaerophila</name>
    <dbReference type="NCBI Taxonomy" id="1484053"/>
    <lineage>
        <taxon>Bacteria</taxon>
        <taxon>Pseudomonadati</taxon>
        <taxon>Bacteroidota</taxon>
        <taxon>Bacteroidia</taxon>
        <taxon>Marinilabiliales</taxon>
        <taxon>Prolixibacteraceae</taxon>
        <taxon>Mariniphaga</taxon>
    </lineage>
</organism>
<accession>A0A831LRJ1</accession>
<dbReference type="Gene3D" id="1.25.40.390">
    <property type="match status" value="1"/>
</dbReference>
<reference evidence="1" key="1">
    <citation type="journal article" date="2020" name="mSystems">
        <title>Genome- and Community-Level Interaction Insights into Carbon Utilization and Element Cycling Functions of Hydrothermarchaeota in Hydrothermal Sediment.</title>
        <authorList>
            <person name="Zhou Z."/>
            <person name="Liu Y."/>
            <person name="Xu W."/>
            <person name="Pan J."/>
            <person name="Luo Z.H."/>
            <person name="Li M."/>
        </authorList>
    </citation>
    <scope>NUCLEOTIDE SEQUENCE [LARGE SCALE GENOMIC DNA]</scope>
    <source>
        <strain evidence="1">SpSt-1217</strain>
    </source>
</reference>
<comment type="caution">
    <text evidence="1">The sequence shown here is derived from an EMBL/GenBank/DDBJ whole genome shotgun (WGS) entry which is preliminary data.</text>
</comment>
<dbReference type="SUPFAM" id="SSF48452">
    <property type="entry name" value="TPR-like"/>
    <property type="match status" value="1"/>
</dbReference>
<sequence length="259" mass="29068">MQELNDPRLGVWANKIEIPLVLVSGEGIDRVVDGRREISQDIVDQFEQSSNATINFHQEYVGLPPALFSAQLYNLNPNMDQGVYNPHCSHLSDFYKLSTHDLLRMRLMSAAEVHLILAEAALYGWAQGSPEEHYAAGIQQSFNSWGVGNAFSGYIGGAPYSGLESIIQQKWIASWTAAAEAWFDWRRTGYPDLKPGEAVKREALPLRFYYHYDNEIAKNPVNAEAAIQRLEPTQYKGSDASNNSAWSKIWVLQGTGKPY</sequence>
<name>A0A831LRJ1_9BACT</name>